<dbReference type="EMBL" id="GGEC01078062">
    <property type="protein sequence ID" value="MBX58546.1"/>
    <property type="molecule type" value="Transcribed_RNA"/>
</dbReference>
<name>A0A2P2PUX4_RHIMU</name>
<sequence>MQGIWNYNLLHSFV</sequence>
<protein>
    <submittedName>
        <fullName evidence="1">Uncharacterized protein</fullName>
    </submittedName>
</protein>
<organism evidence="1">
    <name type="scientific">Rhizophora mucronata</name>
    <name type="common">Asiatic mangrove</name>
    <dbReference type="NCBI Taxonomy" id="61149"/>
    <lineage>
        <taxon>Eukaryota</taxon>
        <taxon>Viridiplantae</taxon>
        <taxon>Streptophyta</taxon>
        <taxon>Embryophyta</taxon>
        <taxon>Tracheophyta</taxon>
        <taxon>Spermatophyta</taxon>
        <taxon>Magnoliopsida</taxon>
        <taxon>eudicotyledons</taxon>
        <taxon>Gunneridae</taxon>
        <taxon>Pentapetalae</taxon>
        <taxon>rosids</taxon>
        <taxon>fabids</taxon>
        <taxon>Malpighiales</taxon>
        <taxon>Rhizophoraceae</taxon>
        <taxon>Rhizophora</taxon>
    </lineage>
</organism>
<reference evidence="1" key="1">
    <citation type="submission" date="2018-02" db="EMBL/GenBank/DDBJ databases">
        <title>Rhizophora mucronata_Transcriptome.</title>
        <authorList>
            <person name="Meera S.P."/>
            <person name="Sreeshan A."/>
            <person name="Augustine A."/>
        </authorList>
    </citation>
    <scope>NUCLEOTIDE SEQUENCE</scope>
    <source>
        <tissue evidence="1">Leaf</tissue>
    </source>
</reference>
<accession>A0A2P2PUX4</accession>
<proteinExistence type="predicted"/>
<evidence type="ECO:0000313" key="1">
    <source>
        <dbReference type="EMBL" id="MBX58546.1"/>
    </source>
</evidence>